<keyword evidence="3" id="KW-1185">Reference proteome</keyword>
<feature type="transmembrane region" description="Helical" evidence="1">
    <location>
        <begin position="173"/>
        <end position="192"/>
    </location>
</feature>
<dbReference type="AlphaFoldDB" id="A0A543AWY7"/>
<feature type="transmembrane region" description="Helical" evidence="1">
    <location>
        <begin position="146"/>
        <end position="166"/>
    </location>
</feature>
<name>A0A543AWY7_9ACTN</name>
<reference evidence="2 3" key="1">
    <citation type="submission" date="2019-06" db="EMBL/GenBank/DDBJ databases">
        <title>Sequencing the genomes of 1000 actinobacteria strains.</title>
        <authorList>
            <person name="Klenk H.-P."/>
        </authorList>
    </citation>
    <scope>NUCLEOTIDE SEQUENCE [LARGE SCALE GENOMIC DNA]</scope>
    <source>
        <strain evidence="2 3">DSM 45928</strain>
    </source>
</reference>
<proteinExistence type="predicted"/>
<keyword evidence="1" id="KW-0472">Membrane</keyword>
<feature type="transmembrane region" description="Helical" evidence="1">
    <location>
        <begin position="105"/>
        <end position="126"/>
    </location>
</feature>
<feature type="transmembrane region" description="Helical" evidence="1">
    <location>
        <begin position="57"/>
        <end position="79"/>
    </location>
</feature>
<sequence>MIWLVWRQQRAQVSTGLGIVLGLAAVWLVILLETSGCATYRDCDAPFTALVGEYYPFINMGVVLLSIVLGLFAGGPLFAREFEERTHAFVITQTGHHGRWVTAKLLVAAVPVALALIGFGVFIAIVHDRAPLPMLLLQNVGYVSHGPLLGGWFLLAFAFAALIGVLGRRSLPAMVLALVAVIPVSMLVAQVARPAVLPPLRNTVEVSQADRESGDPLPTASYPMDDGTLIDQGYLSLGGTKLDDMEVHSCGEESCLTAVAVAYTDYYMDDDFWILQVFDLAAYALAALIILAFTTHRLSHRRL</sequence>
<dbReference type="RefSeq" id="WP_142039443.1">
    <property type="nucleotide sequence ID" value="NZ_JBHTGS010000001.1"/>
</dbReference>
<keyword evidence="1" id="KW-0812">Transmembrane</keyword>
<comment type="caution">
    <text evidence="2">The sequence shown here is derived from an EMBL/GenBank/DDBJ whole genome shotgun (WGS) entry which is preliminary data.</text>
</comment>
<evidence type="ECO:0000256" key="1">
    <source>
        <dbReference type="SAM" id="Phobius"/>
    </source>
</evidence>
<protein>
    <recommendedName>
        <fullName evidence="4">ABC-2 family transporter</fullName>
    </recommendedName>
</protein>
<feature type="transmembrane region" description="Helical" evidence="1">
    <location>
        <begin position="273"/>
        <end position="293"/>
    </location>
</feature>
<feature type="transmembrane region" description="Helical" evidence="1">
    <location>
        <begin position="12"/>
        <end position="32"/>
    </location>
</feature>
<keyword evidence="1" id="KW-1133">Transmembrane helix</keyword>
<dbReference type="OrthoDB" id="3579673at2"/>
<gene>
    <name evidence="2" type="ORF">FB566_2632</name>
</gene>
<evidence type="ECO:0008006" key="4">
    <source>
        <dbReference type="Google" id="ProtNLM"/>
    </source>
</evidence>
<dbReference type="Proteomes" id="UP000317043">
    <property type="component" value="Unassembled WGS sequence"/>
</dbReference>
<evidence type="ECO:0000313" key="2">
    <source>
        <dbReference type="EMBL" id="TQL77084.1"/>
    </source>
</evidence>
<dbReference type="InParanoid" id="A0A543AWY7"/>
<evidence type="ECO:0000313" key="3">
    <source>
        <dbReference type="Proteomes" id="UP000317043"/>
    </source>
</evidence>
<accession>A0A543AWY7</accession>
<organism evidence="2 3">
    <name type="scientific">Stackebrandtia endophytica</name>
    <dbReference type="NCBI Taxonomy" id="1496996"/>
    <lineage>
        <taxon>Bacteria</taxon>
        <taxon>Bacillati</taxon>
        <taxon>Actinomycetota</taxon>
        <taxon>Actinomycetes</taxon>
        <taxon>Glycomycetales</taxon>
        <taxon>Glycomycetaceae</taxon>
        <taxon>Stackebrandtia</taxon>
    </lineage>
</organism>
<dbReference type="EMBL" id="VFOW01000001">
    <property type="protein sequence ID" value="TQL77084.1"/>
    <property type="molecule type" value="Genomic_DNA"/>
</dbReference>